<dbReference type="GO" id="GO:0016740">
    <property type="term" value="F:transferase activity"/>
    <property type="evidence" value="ECO:0007669"/>
    <property type="project" value="UniProtKB-KW"/>
</dbReference>
<keyword evidence="3" id="KW-1185">Reference proteome</keyword>
<dbReference type="Proteomes" id="UP000184216">
    <property type="component" value="Unassembled WGS sequence"/>
</dbReference>
<evidence type="ECO:0000259" key="1">
    <source>
        <dbReference type="Pfam" id="PF00535"/>
    </source>
</evidence>
<feature type="domain" description="Glycosyltransferase 2-like" evidence="1">
    <location>
        <begin position="11"/>
        <end position="185"/>
    </location>
</feature>
<organism evidence="2 3">
    <name type="scientific">Flavobacterium pectinovorum</name>
    <dbReference type="NCBI Taxonomy" id="29533"/>
    <lineage>
        <taxon>Bacteria</taxon>
        <taxon>Pseudomonadati</taxon>
        <taxon>Bacteroidota</taxon>
        <taxon>Flavobacteriia</taxon>
        <taxon>Flavobacteriales</taxon>
        <taxon>Flavobacteriaceae</taxon>
        <taxon>Flavobacterium</taxon>
    </lineage>
</organism>
<proteinExistence type="predicted"/>
<accession>A0ABY1IXC1</accession>
<dbReference type="InterPro" id="IPR050834">
    <property type="entry name" value="Glycosyltransf_2"/>
</dbReference>
<dbReference type="EMBL" id="FRBX01000001">
    <property type="protein sequence ID" value="SHL29776.1"/>
    <property type="molecule type" value="Genomic_DNA"/>
</dbReference>
<dbReference type="Gene3D" id="3.90.550.10">
    <property type="entry name" value="Spore Coat Polysaccharide Biosynthesis Protein SpsA, Chain A"/>
    <property type="match status" value="1"/>
</dbReference>
<dbReference type="PANTHER" id="PTHR43685">
    <property type="entry name" value="GLYCOSYLTRANSFERASE"/>
    <property type="match status" value="1"/>
</dbReference>
<dbReference type="SUPFAM" id="SSF53448">
    <property type="entry name" value="Nucleotide-diphospho-sugar transferases"/>
    <property type="match status" value="1"/>
</dbReference>
<evidence type="ECO:0000313" key="2">
    <source>
        <dbReference type="EMBL" id="SHL29776.1"/>
    </source>
</evidence>
<dbReference type="InterPro" id="IPR029044">
    <property type="entry name" value="Nucleotide-diphossugar_trans"/>
</dbReference>
<dbReference type="PANTHER" id="PTHR43685:SF11">
    <property type="entry name" value="GLYCOSYLTRANSFERASE TAGX-RELATED"/>
    <property type="match status" value="1"/>
</dbReference>
<evidence type="ECO:0000313" key="3">
    <source>
        <dbReference type="Proteomes" id="UP000184216"/>
    </source>
</evidence>
<sequence length="298" mass="34707">MIFMQNLPLVSIICLCYNHENFVIEALNSVLSQSYGNIELIIADDYSTDGSEKTIKNWLEDHPNIKFIVNESNLGNTKTFNKALQFTKGDYIIDLAADDILLPNCVETQVNTFLNSKQKKLAIVYGNAEIISENKDHLRYYYKVGVEKKALIKPASGDIYLSMLNQSSMICSVSSMVKRDVLQELKGYDENLAYEDLDLWIRTSRNYNFEFIDAVLVQKREVKNSLGNQFYKKFNRRTRKINHSSYLVIKKAIALNKTKIENKALLKRLHYEMTKAYKTFDIWLFIKYIPLELRLRFS</sequence>
<name>A0ABY1IXC1_9FLAO</name>
<comment type="caution">
    <text evidence="2">The sequence shown here is derived from an EMBL/GenBank/DDBJ whole genome shotgun (WGS) entry which is preliminary data.</text>
</comment>
<keyword evidence="2" id="KW-0808">Transferase</keyword>
<dbReference type="InterPro" id="IPR001173">
    <property type="entry name" value="Glyco_trans_2-like"/>
</dbReference>
<protein>
    <submittedName>
        <fullName evidence="2">Glycosyl transferase family 2</fullName>
    </submittedName>
</protein>
<gene>
    <name evidence="2" type="ORF">SAMN05444387_0258</name>
</gene>
<reference evidence="2 3" key="1">
    <citation type="submission" date="2016-11" db="EMBL/GenBank/DDBJ databases">
        <authorList>
            <person name="Varghese N."/>
            <person name="Submissions S."/>
        </authorList>
    </citation>
    <scope>NUCLEOTIDE SEQUENCE [LARGE SCALE GENOMIC DNA]</scope>
    <source>
        <strain evidence="2 3">DSM 6368</strain>
    </source>
</reference>
<dbReference type="Pfam" id="PF00535">
    <property type="entry name" value="Glycos_transf_2"/>
    <property type="match status" value="1"/>
</dbReference>